<accession>A0A5B8XLY3</accession>
<dbReference type="EMBL" id="CP042467">
    <property type="protein sequence ID" value="QED26710.1"/>
    <property type="molecule type" value="Genomic_DNA"/>
</dbReference>
<evidence type="ECO:0000313" key="2">
    <source>
        <dbReference type="Proteomes" id="UP000321595"/>
    </source>
</evidence>
<dbReference type="AlphaFoldDB" id="A0A5B8XLY3"/>
<evidence type="ECO:0000313" key="1">
    <source>
        <dbReference type="EMBL" id="QED26710.1"/>
    </source>
</evidence>
<sequence>MNTILKNTLKITAAGSIVFAIGFATLTQNPQEPTAVKEAEADISFFNGKDGTEFTRAMASLGLKPRPYDFNGNVMYFASGYADGKTPADVMHIVQNELVNYGVNKRNYSDVTPMQAHLRSVDWRQDKNGESFEPIQDISKAYISGEVIPIEKSSGYIAMAGVNPKKSYEKVLEDYKEHKELGLNEQLGGYRFIDATHEPNLERTMITAVWSDDEFSSNKFENKSFIKPPPDPNIPACIGCDRDFRMKSLASDEPYTANKFTTNADLDTTYNFYRQAMINRGWNESGFQHKMNKLAQHIPEARIQGRFLNLEKGDQAMNIIMLPAEDGKVNVYATEEGRGAQQGMVKLK</sequence>
<protein>
    <submittedName>
        <fullName evidence="1">Uncharacterized protein</fullName>
    </submittedName>
</protein>
<proteinExistence type="predicted"/>
<keyword evidence="2" id="KW-1185">Reference proteome</keyword>
<organism evidence="1 2">
    <name type="scientific">Microvenator marinus</name>
    <dbReference type="NCBI Taxonomy" id="2600177"/>
    <lineage>
        <taxon>Bacteria</taxon>
        <taxon>Deltaproteobacteria</taxon>
        <taxon>Bradymonadales</taxon>
        <taxon>Microvenatoraceae</taxon>
        <taxon>Microvenator</taxon>
    </lineage>
</organism>
<dbReference type="Proteomes" id="UP000321595">
    <property type="component" value="Chromosome"/>
</dbReference>
<reference evidence="1 2" key="1">
    <citation type="submission" date="2019-08" db="EMBL/GenBank/DDBJ databases">
        <authorList>
            <person name="Liang Q."/>
        </authorList>
    </citation>
    <scope>NUCLEOTIDE SEQUENCE [LARGE SCALE GENOMIC DNA]</scope>
    <source>
        <strain evidence="1 2">V1718</strain>
    </source>
</reference>
<dbReference type="OrthoDB" id="5497569at2"/>
<gene>
    <name evidence="1" type="ORF">FRD01_05500</name>
</gene>
<dbReference type="RefSeq" id="WP_146958381.1">
    <property type="nucleotide sequence ID" value="NZ_CP042467.1"/>
</dbReference>
<dbReference type="KEGG" id="bbae:FRD01_05500"/>
<name>A0A5B8XLY3_9DELT</name>